<keyword evidence="10" id="KW-1185">Reference proteome</keyword>
<comment type="subcellular location">
    <subcellularLocation>
        <location evidence="1">Membrane</location>
        <topology evidence="1">Multi-pass membrane protein</topology>
    </subcellularLocation>
</comment>
<keyword evidence="3 8" id="KW-0812">Transmembrane</keyword>
<dbReference type="GO" id="GO:0045332">
    <property type="term" value="P:phospholipid translocation"/>
    <property type="evidence" value="ECO:0007669"/>
    <property type="project" value="UniProtKB-UniRule"/>
</dbReference>
<organism evidence="9 10">
    <name type="scientific">Aureobasidium melanogenum (strain CBS 110374)</name>
    <name type="common">Aureobasidium pullulans var. melanogenum</name>
    <dbReference type="NCBI Taxonomy" id="1043003"/>
    <lineage>
        <taxon>Eukaryota</taxon>
        <taxon>Fungi</taxon>
        <taxon>Dikarya</taxon>
        <taxon>Ascomycota</taxon>
        <taxon>Pezizomycotina</taxon>
        <taxon>Dothideomycetes</taxon>
        <taxon>Dothideomycetidae</taxon>
        <taxon>Dothideales</taxon>
        <taxon>Saccotheciaceae</taxon>
        <taxon>Aureobasidium</taxon>
    </lineage>
</organism>
<evidence type="ECO:0000256" key="3">
    <source>
        <dbReference type="ARBA" id="ARBA00022692"/>
    </source>
</evidence>
<dbReference type="RefSeq" id="XP_040879267.1">
    <property type="nucleotide sequence ID" value="XM_041028249.1"/>
</dbReference>
<evidence type="ECO:0000256" key="6">
    <source>
        <dbReference type="PIRNR" id="PIRNR015840"/>
    </source>
</evidence>
<dbReference type="GO" id="GO:0005783">
    <property type="term" value="C:endoplasmic reticulum"/>
    <property type="evidence" value="ECO:0007669"/>
    <property type="project" value="TreeGrafter"/>
</dbReference>
<evidence type="ECO:0000256" key="8">
    <source>
        <dbReference type="SAM" id="Phobius"/>
    </source>
</evidence>
<accession>A0A074VSM5</accession>
<gene>
    <name evidence="9" type="ORF">M437DRAFT_85143</name>
</gene>
<name>A0A074VSM5_AURM1</name>
<dbReference type="InterPro" id="IPR005045">
    <property type="entry name" value="CDC50/LEM3_fam"/>
</dbReference>
<dbReference type="EMBL" id="KL584835">
    <property type="protein sequence ID" value="KEQ62244.1"/>
    <property type="molecule type" value="Genomic_DNA"/>
</dbReference>
<keyword evidence="5 6" id="KW-0472">Membrane</keyword>
<dbReference type="PANTHER" id="PTHR10926:SF0">
    <property type="entry name" value="CDC50, ISOFORM A"/>
    <property type="match status" value="1"/>
</dbReference>
<evidence type="ECO:0000313" key="9">
    <source>
        <dbReference type="EMBL" id="KEQ62244.1"/>
    </source>
</evidence>
<feature type="region of interest" description="Disordered" evidence="7">
    <location>
        <begin position="1"/>
        <end position="29"/>
    </location>
</feature>
<evidence type="ECO:0000313" key="10">
    <source>
        <dbReference type="Proteomes" id="UP000030672"/>
    </source>
</evidence>
<dbReference type="AlphaFoldDB" id="A0A074VSM5"/>
<evidence type="ECO:0000256" key="2">
    <source>
        <dbReference type="ARBA" id="ARBA00009457"/>
    </source>
</evidence>
<protein>
    <submittedName>
        <fullName evidence="9">CDC50 family protein</fullName>
    </submittedName>
</protein>
<sequence length="401" mass="45369">MDQDSIHSQEAQAAQDGKKEKSRRPPNTAFRQQRLKAWQPILTPKTVLPLFFAVGVIFAPLGGLLLWASSQVQEMSIEYQHCTRDATNDFTTIPSKYVSSHFKNATTPSQVPQWRTRNQTIAYHNGLVNIDTPICTLRLYIPDDLSPPVLLYYQLTNFYQNHRRYVKSFDQDQLKGDFVDNNTISNSDCDPLRLGEDGKAYYPCGLIANSLFNDTFSSPRLLNAGNDAEAVNYTMVTNGTAWASDRDLYKQTSYTVDQVVPPPNWRMMYPEYSNDIPIPDIHEWEAFHVWMRTAGLPAFSKLALRNDTATMQSGQYEMDIYDYFPVNEYHGTKSVLFSTRTIMGGKNPFLGIAYIVVAGVCIVLGALFTATHLIKPRKLGDHTYLSWNNDQPSTATTTGRA</sequence>
<evidence type="ECO:0000256" key="1">
    <source>
        <dbReference type="ARBA" id="ARBA00004141"/>
    </source>
</evidence>
<proteinExistence type="inferred from homology"/>
<dbReference type="HOGENOM" id="CLU_025025_0_1_1"/>
<evidence type="ECO:0000256" key="5">
    <source>
        <dbReference type="ARBA" id="ARBA00023136"/>
    </source>
</evidence>
<feature type="transmembrane region" description="Helical" evidence="8">
    <location>
        <begin position="47"/>
        <end position="68"/>
    </location>
</feature>
<dbReference type="GeneID" id="63921622"/>
<evidence type="ECO:0000256" key="7">
    <source>
        <dbReference type="SAM" id="MobiDB-lite"/>
    </source>
</evidence>
<dbReference type="Proteomes" id="UP000030672">
    <property type="component" value="Unassembled WGS sequence"/>
</dbReference>
<dbReference type="STRING" id="1043003.A0A074VSM5"/>
<dbReference type="GO" id="GO:0005794">
    <property type="term" value="C:Golgi apparatus"/>
    <property type="evidence" value="ECO:0007669"/>
    <property type="project" value="TreeGrafter"/>
</dbReference>
<dbReference type="Pfam" id="PF03381">
    <property type="entry name" value="CDC50"/>
    <property type="match status" value="1"/>
</dbReference>
<evidence type="ECO:0000256" key="4">
    <source>
        <dbReference type="ARBA" id="ARBA00022989"/>
    </source>
</evidence>
<keyword evidence="4 8" id="KW-1133">Transmembrane helix</keyword>
<reference evidence="9 10" key="1">
    <citation type="journal article" date="2014" name="BMC Genomics">
        <title>Genome sequencing of four Aureobasidium pullulans varieties: biotechnological potential, stress tolerance, and description of new species.</title>
        <authorList>
            <person name="Gostin Ar C."/>
            <person name="Ohm R.A."/>
            <person name="Kogej T."/>
            <person name="Sonjak S."/>
            <person name="Turk M."/>
            <person name="Zajc J."/>
            <person name="Zalar P."/>
            <person name="Grube M."/>
            <person name="Sun H."/>
            <person name="Han J."/>
            <person name="Sharma A."/>
            <person name="Chiniquy J."/>
            <person name="Ngan C.Y."/>
            <person name="Lipzen A."/>
            <person name="Barry K."/>
            <person name="Grigoriev I.V."/>
            <person name="Gunde-Cimerman N."/>
        </authorList>
    </citation>
    <scope>NUCLEOTIDE SEQUENCE [LARGE SCALE GENOMIC DNA]</scope>
    <source>
        <strain evidence="9 10">CBS 110374</strain>
    </source>
</reference>
<dbReference type="PIRSF" id="PIRSF015840">
    <property type="entry name" value="DUF284_TM_euk"/>
    <property type="match status" value="1"/>
</dbReference>
<feature type="transmembrane region" description="Helical" evidence="8">
    <location>
        <begin position="349"/>
        <end position="374"/>
    </location>
</feature>
<comment type="similarity">
    <text evidence="2 6">Belongs to the CDC50/LEM3 family.</text>
</comment>
<dbReference type="GO" id="GO:0005886">
    <property type="term" value="C:plasma membrane"/>
    <property type="evidence" value="ECO:0007669"/>
    <property type="project" value="TreeGrafter"/>
</dbReference>
<dbReference type="PANTHER" id="PTHR10926">
    <property type="entry name" value="CELL CYCLE CONTROL PROTEIN 50"/>
    <property type="match status" value="1"/>
</dbReference>